<sequence>MTRASASPQFASLDAAPDVALGAVTIDVAALAAGAEDCERWIRVTPRGAIDTRDDRHFNFEPERLVARFDADGIDVPIDFDHAIPTKAKLGEKADAVGWIKQLQARADGTYALVELLAAGAAALKARTHRFVSPTFTYTKEGLALWLHSVALVAAPALAMPAIASASLTPTKEQPMLKAIAKALGLAETADEAACLAAIGKLSTTDPLKPIAKALGLAGSVDQAACLSAIGTLSTGKVDKLVHDQALANLTAATTQVASLQAQLAERSTSDHKAKVEATIEAALTAKKIVPAQREHYTTLCATAEGLAQVTALLGSTPAGLQSSALDTRPTPEGGVAAPDTLLAKAYALIETAAKSGRTLSLADAVVQANKGEAK</sequence>
<organism evidence="1 2">
    <name type="scientific">Rhodopseudomonas rhenobacensis</name>
    <dbReference type="NCBI Taxonomy" id="87461"/>
    <lineage>
        <taxon>Bacteria</taxon>
        <taxon>Pseudomonadati</taxon>
        <taxon>Pseudomonadota</taxon>
        <taxon>Alphaproteobacteria</taxon>
        <taxon>Hyphomicrobiales</taxon>
        <taxon>Nitrobacteraceae</taxon>
        <taxon>Rhodopseudomonas</taxon>
    </lineage>
</organism>
<accession>A0A7W7Z2L0</accession>
<reference evidence="1 2" key="1">
    <citation type="submission" date="2020-08" db="EMBL/GenBank/DDBJ databases">
        <title>Genomic Encyclopedia of Type Strains, Phase IV (KMG-IV): sequencing the most valuable type-strain genomes for metagenomic binning, comparative biology and taxonomic classification.</title>
        <authorList>
            <person name="Goeker M."/>
        </authorList>
    </citation>
    <scope>NUCLEOTIDE SEQUENCE [LARGE SCALE GENOMIC DNA]</scope>
    <source>
        <strain evidence="1 2">DSM 12706</strain>
    </source>
</reference>
<gene>
    <name evidence="1" type="ORF">HNR60_001532</name>
</gene>
<dbReference type="Proteomes" id="UP000542353">
    <property type="component" value="Unassembled WGS sequence"/>
</dbReference>
<name>A0A7W7Z2L0_9BRAD</name>
<proteinExistence type="predicted"/>
<dbReference type="InterPro" id="IPR012106">
    <property type="entry name" value="Phage_Mu_Gp1"/>
</dbReference>
<comment type="caution">
    <text evidence="1">The sequence shown here is derived from an EMBL/GenBank/DDBJ whole genome shotgun (WGS) entry which is preliminary data.</text>
</comment>
<dbReference type="AlphaFoldDB" id="A0A7W7Z2L0"/>
<dbReference type="EMBL" id="JACHIH010000006">
    <property type="protein sequence ID" value="MBB5046784.1"/>
    <property type="molecule type" value="Genomic_DNA"/>
</dbReference>
<dbReference type="Pfam" id="PF10123">
    <property type="entry name" value="Mu-like_Pro"/>
    <property type="match status" value="1"/>
</dbReference>
<evidence type="ECO:0000313" key="1">
    <source>
        <dbReference type="EMBL" id="MBB5046784.1"/>
    </source>
</evidence>
<dbReference type="PIRSF" id="PIRSF016624">
    <property type="entry name" value="Mu_prophg_I"/>
    <property type="match status" value="1"/>
</dbReference>
<dbReference type="RefSeq" id="WP_184256009.1">
    <property type="nucleotide sequence ID" value="NZ_JACHIH010000006.1"/>
</dbReference>
<evidence type="ECO:0000313" key="2">
    <source>
        <dbReference type="Proteomes" id="UP000542353"/>
    </source>
</evidence>
<keyword evidence="2" id="KW-1185">Reference proteome</keyword>
<protein>
    <submittedName>
        <fullName evidence="1">Phage I-like protein</fullName>
    </submittedName>
</protein>